<dbReference type="Proteomes" id="UP001221898">
    <property type="component" value="Unassembled WGS sequence"/>
</dbReference>
<protein>
    <submittedName>
        <fullName evidence="1">Uncharacterized protein</fullName>
    </submittedName>
</protein>
<evidence type="ECO:0000313" key="1">
    <source>
        <dbReference type="EMBL" id="KAJ8367721.1"/>
    </source>
</evidence>
<gene>
    <name evidence="1" type="ORF">AAFF_G00311190</name>
</gene>
<reference evidence="1" key="1">
    <citation type="journal article" date="2023" name="Science">
        <title>Genome structures resolve the early diversification of teleost fishes.</title>
        <authorList>
            <person name="Parey E."/>
            <person name="Louis A."/>
            <person name="Montfort J."/>
            <person name="Bouchez O."/>
            <person name="Roques C."/>
            <person name="Iampietro C."/>
            <person name="Lluch J."/>
            <person name="Castinel A."/>
            <person name="Donnadieu C."/>
            <person name="Desvignes T."/>
            <person name="Floi Bucao C."/>
            <person name="Jouanno E."/>
            <person name="Wen M."/>
            <person name="Mejri S."/>
            <person name="Dirks R."/>
            <person name="Jansen H."/>
            <person name="Henkel C."/>
            <person name="Chen W.J."/>
            <person name="Zahm M."/>
            <person name="Cabau C."/>
            <person name="Klopp C."/>
            <person name="Thompson A.W."/>
            <person name="Robinson-Rechavi M."/>
            <person name="Braasch I."/>
            <person name="Lecointre G."/>
            <person name="Bobe J."/>
            <person name="Postlethwait J.H."/>
            <person name="Berthelot C."/>
            <person name="Roest Crollius H."/>
            <person name="Guiguen Y."/>
        </authorList>
    </citation>
    <scope>NUCLEOTIDE SEQUENCE</scope>
    <source>
        <strain evidence="1">NC1722</strain>
    </source>
</reference>
<keyword evidence="2" id="KW-1185">Reference proteome</keyword>
<comment type="caution">
    <text evidence="1">The sequence shown here is derived from an EMBL/GenBank/DDBJ whole genome shotgun (WGS) entry which is preliminary data.</text>
</comment>
<sequence>MSELQICCHLLAGCAGYQAQSLLAASCLLRETCSQFLCTLRDCVEMCSCSLAPPVSRSAVDRSSLHRMLRPDTSISPSHRLGVRQKGRGRLNIYRRKRAAPSLTVRIN</sequence>
<proteinExistence type="predicted"/>
<dbReference type="EMBL" id="JAINUG010000455">
    <property type="protein sequence ID" value="KAJ8367721.1"/>
    <property type="molecule type" value="Genomic_DNA"/>
</dbReference>
<organism evidence="1 2">
    <name type="scientific">Aldrovandia affinis</name>
    <dbReference type="NCBI Taxonomy" id="143900"/>
    <lineage>
        <taxon>Eukaryota</taxon>
        <taxon>Metazoa</taxon>
        <taxon>Chordata</taxon>
        <taxon>Craniata</taxon>
        <taxon>Vertebrata</taxon>
        <taxon>Euteleostomi</taxon>
        <taxon>Actinopterygii</taxon>
        <taxon>Neopterygii</taxon>
        <taxon>Teleostei</taxon>
        <taxon>Notacanthiformes</taxon>
        <taxon>Halosauridae</taxon>
        <taxon>Aldrovandia</taxon>
    </lineage>
</organism>
<dbReference type="AlphaFoldDB" id="A0AAD7R861"/>
<name>A0AAD7R861_9TELE</name>
<accession>A0AAD7R861</accession>
<evidence type="ECO:0000313" key="2">
    <source>
        <dbReference type="Proteomes" id="UP001221898"/>
    </source>
</evidence>